<dbReference type="RefSeq" id="WP_092859371.1">
    <property type="nucleotide sequence ID" value="NZ_FOQH01000004.1"/>
</dbReference>
<evidence type="ECO:0000313" key="3">
    <source>
        <dbReference type="EMBL" id="SFI06161.1"/>
    </source>
</evidence>
<feature type="domain" description="Amidase" evidence="2">
    <location>
        <begin position="26"/>
        <end position="453"/>
    </location>
</feature>
<dbReference type="GO" id="GO:0003824">
    <property type="term" value="F:catalytic activity"/>
    <property type="evidence" value="ECO:0007669"/>
    <property type="project" value="InterPro"/>
</dbReference>
<organism evidence="3 4">
    <name type="scientific">Albimonas pacifica</name>
    <dbReference type="NCBI Taxonomy" id="1114924"/>
    <lineage>
        <taxon>Bacteria</taxon>
        <taxon>Pseudomonadati</taxon>
        <taxon>Pseudomonadota</taxon>
        <taxon>Alphaproteobacteria</taxon>
        <taxon>Rhodobacterales</taxon>
        <taxon>Paracoccaceae</taxon>
        <taxon>Albimonas</taxon>
    </lineage>
</organism>
<dbReference type="EMBL" id="FOQH01000004">
    <property type="protein sequence ID" value="SFI06161.1"/>
    <property type="molecule type" value="Genomic_DNA"/>
</dbReference>
<dbReference type="PROSITE" id="PS00571">
    <property type="entry name" value="AMIDASES"/>
    <property type="match status" value="1"/>
</dbReference>
<dbReference type="Pfam" id="PF01425">
    <property type="entry name" value="Amidase"/>
    <property type="match status" value="1"/>
</dbReference>
<dbReference type="Gene3D" id="3.90.1300.10">
    <property type="entry name" value="Amidase signature (AS) domain"/>
    <property type="match status" value="1"/>
</dbReference>
<dbReference type="AlphaFoldDB" id="A0A1I3F5W3"/>
<accession>A0A1I3F5W3</accession>
<dbReference type="InterPro" id="IPR036928">
    <property type="entry name" value="AS_sf"/>
</dbReference>
<dbReference type="OrthoDB" id="9777859at2"/>
<protein>
    <submittedName>
        <fullName evidence="3">Amidase</fullName>
    </submittedName>
</protein>
<evidence type="ECO:0000259" key="2">
    <source>
        <dbReference type="Pfam" id="PF01425"/>
    </source>
</evidence>
<dbReference type="Proteomes" id="UP000199377">
    <property type="component" value="Unassembled WGS sequence"/>
</dbReference>
<dbReference type="SUPFAM" id="SSF75304">
    <property type="entry name" value="Amidase signature (AS) enzymes"/>
    <property type="match status" value="1"/>
</dbReference>
<gene>
    <name evidence="3" type="ORF">SAMN05216258_10464</name>
</gene>
<name>A0A1I3F5W3_9RHOB</name>
<comment type="similarity">
    <text evidence="1">Belongs to the amidase family.</text>
</comment>
<dbReference type="NCBIfam" id="NF005687">
    <property type="entry name" value="PRK07487.1"/>
    <property type="match status" value="1"/>
</dbReference>
<keyword evidence="4" id="KW-1185">Reference proteome</keyword>
<dbReference type="InterPro" id="IPR000120">
    <property type="entry name" value="Amidase"/>
</dbReference>
<dbReference type="InterPro" id="IPR020556">
    <property type="entry name" value="Amidase_CS"/>
</dbReference>
<dbReference type="PANTHER" id="PTHR11895:SF7">
    <property type="entry name" value="GLUTAMYL-TRNA(GLN) AMIDOTRANSFERASE SUBUNIT A, MITOCHONDRIAL"/>
    <property type="match status" value="1"/>
</dbReference>
<dbReference type="PANTHER" id="PTHR11895">
    <property type="entry name" value="TRANSAMIDASE"/>
    <property type="match status" value="1"/>
</dbReference>
<evidence type="ECO:0000256" key="1">
    <source>
        <dbReference type="ARBA" id="ARBA00009199"/>
    </source>
</evidence>
<sequence length="477" mass="49595">MTDDLWTWTAGDLARGIAAGRIGAVEATRSALARLDAANPAINAVVDPLHEEALAAAEAAEKALRRGDAVGPLHGVPVTVKINVDYGGRPTTNGVVAFRDLTAPADGSVVRALKAAGAVIVGRTNTPCFSMRWFTDNDLHGATLNPYDPALTPGGSSGGAAAATAAGIGAVGHGNDLGGSIRYPAYCCGLVGLRPTSGLTGAFNPSQAAERPIVSQMASVQGPLTRSVEDAALALRALCLPDARDVWQVAAPRLRGSDARRPCRVAVLESGEGCATHPSVTHAIRRAARILAEAGYEIVDVPPPSLLELGDYWRLMLGAELYATLWPVVETHGDAAIRIQTERAHGVLRDLMPTDPGGFLALLGRRSTLLREWQAFFEKAPLLLTATSWARPHPAGADVDPQTDYEAFFRSQVPAAAPPIIGLPGLSVPMGIEEGLPTGVQLLSARFGEPLLLAAGAALERAQGPFAPVDPAGAPRA</sequence>
<dbReference type="InterPro" id="IPR023631">
    <property type="entry name" value="Amidase_dom"/>
</dbReference>
<reference evidence="3 4" key="1">
    <citation type="submission" date="2016-10" db="EMBL/GenBank/DDBJ databases">
        <authorList>
            <person name="de Groot N.N."/>
        </authorList>
    </citation>
    <scope>NUCLEOTIDE SEQUENCE [LARGE SCALE GENOMIC DNA]</scope>
    <source>
        <strain evidence="3 4">CGMCC 1.11030</strain>
    </source>
</reference>
<dbReference type="STRING" id="1114924.SAMN05216258_10464"/>
<proteinExistence type="inferred from homology"/>
<evidence type="ECO:0000313" key="4">
    <source>
        <dbReference type="Proteomes" id="UP000199377"/>
    </source>
</evidence>